<dbReference type="EMBL" id="KY487926">
    <property type="protein sequence ID" value="AUM61919.1"/>
    <property type="molecule type" value="Genomic_DNA"/>
</dbReference>
<feature type="region of interest" description="Disordered" evidence="1">
    <location>
        <begin position="1"/>
        <end position="22"/>
    </location>
</feature>
<accession>A0A2K9LSR4</accession>
<protein>
    <submittedName>
        <fullName evidence="2">Capsid</fullName>
    </submittedName>
</protein>
<evidence type="ECO:0000313" key="2">
    <source>
        <dbReference type="EMBL" id="AUM61919.1"/>
    </source>
</evidence>
<name>A0A2K9LSR4_9VIRU</name>
<evidence type="ECO:0000256" key="1">
    <source>
        <dbReference type="SAM" id="MobiDB-lite"/>
    </source>
</evidence>
<organism evidence="2">
    <name type="scientific">uncultured virus</name>
    <dbReference type="NCBI Taxonomy" id="340016"/>
    <lineage>
        <taxon>Viruses</taxon>
        <taxon>environmental samples</taxon>
    </lineage>
</organism>
<sequence length="251" mass="28210">MPRFARRRFARKPKRSYRKRNSRFRSRFSRRRGMTSMRSRTTVAPDTAFTKLKFYDSLYRNGPMAPNATLAANFASGRIIRGNDLYDPLSTSGTNQPTGFDQWCTQTGLYNQFVVHGCKIRYEFINLSTTAALDISVYPLMEGNAVITGISGPNQPYVTNALCGTGSGQNKVVIKKFMKTKKMVGIKDLSDFTGARGQYNALPALEYIWDWASDVAPVGSDIANPSYIVKREVTYYVQFLTRPTVVISTNA</sequence>
<reference evidence="2" key="1">
    <citation type="submission" date="2017-01" db="EMBL/GenBank/DDBJ databases">
        <title>High-throughput sequencing uncovers low homogeneity in the biogeography of single-stranded DNA viruses.</title>
        <authorList>
            <person name="Pearson V.M."/>
            <person name="Rokyta D.R."/>
        </authorList>
    </citation>
    <scope>NUCLEOTIDE SEQUENCE</scope>
</reference>
<proteinExistence type="predicted"/>
<gene>
    <name evidence="2" type="primary">Cap</name>
</gene>